<dbReference type="PANTHER" id="PTHR10146">
    <property type="entry name" value="PROLINE SYNTHETASE CO-TRANSCRIBED BACTERIAL HOMOLOG PROTEIN"/>
    <property type="match status" value="1"/>
</dbReference>
<comment type="similarity">
    <text evidence="2 3">Belongs to the pyridoxal phosphate-binding protein YggS/PROSC family.</text>
</comment>
<dbReference type="PIRSF" id="PIRSF004848">
    <property type="entry name" value="YBL036c_PLPDEIII"/>
    <property type="match status" value="1"/>
</dbReference>
<dbReference type="EMBL" id="JBHSGN010000093">
    <property type="protein sequence ID" value="MFC4675148.1"/>
    <property type="molecule type" value="Genomic_DNA"/>
</dbReference>
<sequence length="222" mass="25242">MGISENIHSIKGRLPANVKLVAVSKFHPVDAIRVAYNAGQHIFGESRMQEISQKHSLLPQDIEWHFIGHLQTNKVKSIIPYTHTIHSVDSWKLLAEIEKSAARIGKRICCLLEIHIAQEDAKYGFTFDECRSFLSANQWKDCKFAYLGGVMGMASNVEEESQVRKEFKSLKLFFDEIKNDYFAEDDCFSEISMGMSGDYMIAVEEGSTMIRVGSSIFGEREY</sequence>
<dbReference type="NCBIfam" id="TIGR00044">
    <property type="entry name" value="YggS family pyridoxal phosphate-dependent enzyme"/>
    <property type="match status" value="1"/>
</dbReference>
<keyword evidence="6" id="KW-1185">Reference proteome</keyword>
<accession>A0ABV9KYM0</accession>
<dbReference type="Gene3D" id="3.20.20.10">
    <property type="entry name" value="Alanine racemase"/>
    <property type="match status" value="1"/>
</dbReference>
<dbReference type="InterPro" id="IPR011078">
    <property type="entry name" value="PyrdxlP_homeostasis"/>
</dbReference>
<keyword evidence="1 2" id="KW-0663">Pyridoxal phosphate</keyword>
<name>A0ABV9KYM0_9BACT</name>
<gene>
    <name evidence="5" type="ORF">ACFO6W_15715</name>
</gene>
<dbReference type="Pfam" id="PF01168">
    <property type="entry name" value="Ala_racemase_N"/>
    <property type="match status" value="1"/>
</dbReference>
<dbReference type="Proteomes" id="UP001596023">
    <property type="component" value="Unassembled WGS sequence"/>
</dbReference>
<dbReference type="CDD" id="cd00635">
    <property type="entry name" value="PLPDE_III_YBL036c_like"/>
    <property type="match status" value="1"/>
</dbReference>
<feature type="modified residue" description="N6-(pyridoxal phosphate)lysine" evidence="2">
    <location>
        <position position="25"/>
    </location>
</feature>
<dbReference type="PANTHER" id="PTHR10146:SF14">
    <property type="entry name" value="PYRIDOXAL PHOSPHATE HOMEOSTASIS PROTEIN"/>
    <property type="match status" value="1"/>
</dbReference>
<dbReference type="PROSITE" id="PS01211">
    <property type="entry name" value="UPF0001"/>
    <property type="match status" value="1"/>
</dbReference>
<dbReference type="HAMAP" id="MF_02087">
    <property type="entry name" value="PLP_homeostasis"/>
    <property type="match status" value="1"/>
</dbReference>
<organism evidence="5 6">
    <name type="scientific">Dysgonomonas termitidis</name>
    <dbReference type="NCBI Taxonomy" id="1516126"/>
    <lineage>
        <taxon>Bacteria</taxon>
        <taxon>Pseudomonadati</taxon>
        <taxon>Bacteroidota</taxon>
        <taxon>Bacteroidia</taxon>
        <taxon>Bacteroidales</taxon>
        <taxon>Dysgonomonadaceae</taxon>
        <taxon>Dysgonomonas</taxon>
    </lineage>
</organism>
<proteinExistence type="inferred from homology"/>
<dbReference type="SUPFAM" id="SSF51419">
    <property type="entry name" value="PLP-binding barrel"/>
    <property type="match status" value="1"/>
</dbReference>
<feature type="domain" description="Alanine racemase N-terminal" evidence="4">
    <location>
        <begin position="3"/>
        <end position="220"/>
    </location>
</feature>
<reference evidence="6" key="1">
    <citation type="journal article" date="2019" name="Int. J. Syst. Evol. Microbiol.">
        <title>The Global Catalogue of Microorganisms (GCM) 10K type strain sequencing project: providing services to taxonomists for standard genome sequencing and annotation.</title>
        <authorList>
            <consortium name="The Broad Institute Genomics Platform"/>
            <consortium name="The Broad Institute Genome Sequencing Center for Infectious Disease"/>
            <person name="Wu L."/>
            <person name="Ma J."/>
        </authorList>
    </citation>
    <scope>NUCLEOTIDE SEQUENCE [LARGE SCALE GENOMIC DNA]</scope>
    <source>
        <strain evidence="6">CCUG 66188</strain>
    </source>
</reference>
<dbReference type="InterPro" id="IPR029066">
    <property type="entry name" value="PLP-binding_barrel"/>
</dbReference>
<evidence type="ECO:0000259" key="4">
    <source>
        <dbReference type="Pfam" id="PF01168"/>
    </source>
</evidence>
<comment type="caution">
    <text evidence="5">The sequence shown here is derived from an EMBL/GenBank/DDBJ whole genome shotgun (WGS) entry which is preliminary data.</text>
</comment>
<evidence type="ECO:0000256" key="3">
    <source>
        <dbReference type="RuleBase" id="RU004514"/>
    </source>
</evidence>
<dbReference type="RefSeq" id="WP_379998109.1">
    <property type="nucleotide sequence ID" value="NZ_JBHSGN010000093.1"/>
</dbReference>
<evidence type="ECO:0000313" key="6">
    <source>
        <dbReference type="Proteomes" id="UP001596023"/>
    </source>
</evidence>
<protein>
    <recommendedName>
        <fullName evidence="2">Pyridoxal phosphate homeostasis protein</fullName>
        <shortName evidence="2">PLP homeostasis protein</shortName>
    </recommendedName>
</protein>
<comment type="function">
    <text evidence="2">Pyridoxal 5'-phosphate (PLP)-binding protein, which is involved in PLP homeostasis.</text>
</comment>
<evidence type="ECO:0000313" key="5">
    <source>
        <dbReference type="EMBL" id="MFC4675148.1"/>
    </source>
</evidence>
<dbReference type="InterPro" id="IPR001608">
    <property type="entry name" value="Ala_racemase_N"/>
</dbReference>
<evidence type="ECO:0000256" key="1">
    <source>
        <dbReference type="ARBA" id="ARBA00022898"/>
    </source>
</evidence>
<evidence type="ECO:0000256" key="2">
    <source>
        <dbReference type="HAMAP-Rule" id="MF_02087"/>
    </source>
</evidence>